<protein>
    <submittedName>
        <fullName evidence="1">Uncharacterized protein</fullName>
    </submittedName>
</protein>
<sequence length="139" mass="15674">MPHIPLMQLRHGENQVPVAVSGYVATLDAKVLDVMSLRDSRFEENGFCLFRNDGPVTLRCFAPTGQWLCGGMTVFLPTPLAVVSLRDSEFEGNCFYFYRRWRCYVPMGRVLNGVRVFVSTDAMLLVAYLPALLCKHVVP</sequence>
<evidence type="ECO:0000313" key="1">
    <source>
        <dbReference type="EMBL" id="SOD88956.1"/>
    </source>
</evidence>
<name>A0A286G137_9BACT</name>
<gene>
    <name evidence="1" type="ORF">SAMN06269250_2902</name>
</gene>
<evidence type="ECO:0000313" key="2">
    <source>
        <dbReference type="Proteomes" id="UP000219452"/>
    </source>
</evidence>
<dbReference type="EMBL" id="OCNH01000002">
    <property type="protein sequence ID" value="SOD88956.1"/>
    <property type="molecule type" value="Genomic_DNA"/>
</dbReference>
<organism evidence="1 2">
    <name type="scientific">Spirosoma fluviale</name>
    <dbReference type="NCBI Taxonomy" id="1597977"/>
    <lineage>
        <taxon>Bacteria</taxon>
        <taxon>Pseudomonadati</taxon>
        <taxon>Bacteroidota</taxon>
        <taxon>Cytophagia</taxon>
        <taxon>Cytophagales</taxon>
        <taxon>Cytophagaceae</taxon>
        <taxon>Spirosoma</taxon>
    </lineage>
</organism>
<reference evidence="2" key="1">
    <citation type="submission" date="2017-09" db="EMBL/GenBank/DDBJ databases">
        <authorList>
            <person name="Varghese N."/>
            <person name="Submissions S."/>
        </authorList>
    </citation>
    <scope>NUCLEOTIDE SEQUENCE [LARGE SCALE GENOMIC DNA]</scope>
    <source>
        <strain evidence="2">DSM 29961</strain>
    </source>
</reference>
<keyword evidence="2" id="KW-1185">Reference proteome</keyword>
<dbReference type="AlphaFoldDB" id="A0A286G137"/>
<proteinExistence type="predicted"/>
<dbReference type="Proteomes" id="UP000219452">
    <property type="component" value="Unassembled WGS sequence"/>
</dbReference>
<accession>A0A286G137</accession>